<evidence type="ECO:0000313" key="4">
    <source>
        <dbReference type="EMBL" id="MQR01490.1"/>
    </source>
</evidence>
<comment type="caution">
    <text evidence="1">Lacks conserved residue(s) required for the propagation of feature annotation.</text>
</comment>
<dbReference type="PANTHER" id="PTHR43617">
    <property type="entry name" value="L-AMINO ACID N-ACETYLTRANSFERASE"/>
    <property type="match status" value="1"/>
</dbReference>
<keyword evidence="1 2" id="KW-0963">Cytoplasm</keyword>
<protein>
    <recommendedName>
        <fullName evidence="1 2">[Ribosomal protein bS18]-alanine N-acetyltransferase</fullName>
        <ecNumber evidence="1 2">2.3.1.266</ecNumber>
    </recommendedName>
</protein>
<dbReference type="GO" id="GO:0005737">
    <property type="term" value="C:cytoplasm"/>
    <property type="evidence" value="ECO:0007669"/>
    <property type="project" value="UniProtKB-SubCell"/>
</dbReference>
<sequence length="142" mass="16188">MQLIDVDQVVAIENCIYSHPWTHGNFVDSINVGYECWILRDATQRMVGYFFLMPVVDEMHLLNISVHEQLHGLGIGKTMLDKVVEITRDNGMSSLLLEVRPSNTRAVTIYQRYGFVEIGLRRGYYPAVGDGREDAIVMRLAI</sequence>
<evidence type="ECO:0000313" key="5">
    <source>
        <dbReference type="Proteomes" id="UP000451565"/>
    </source>
</evidence>
<comment type="caution">
    <text evidence="4">The sequence shown here is derived from an EMBL/GenBank/DDBJ whole genome shotgun (WGS) entry which is preliminary data.</text>
</comment>
<dbReference type="PROSITE" id="PS51186">
    <property type="entry name" value="GNAT"/>
    <property type="match status" value="1"/>
</dbReference>
<keyword evidence="1 4" id="KW-0808">Transferase</keyword>
<dbReference type="GO" id="GO:0008999">
    <property type="term" value="F:protein-N-terminal-alanine acetyltransferase activity"/>
    <property type="evidence" value="ECO:0007669"/>
    <property type="project" value="UniProtKB-UniRule"/>
</dbReference>
<keyword evidence="1" id="KW-0012">Acyltransferase</keyword>
<dbReference type="CDD" id="cd04301">
    <property type="entry name" value="NAT_SF"/>
    <property type="match status" value="1"/>
</dbReference>
<evidence type="ECO:0000256" key="1">
    <source>
        <dbReference type="HAMAP-Rule" id="MF_02210"/>
    </source>
</evidence>
<dbReference type="InterPro" id="IPR016181">
    <property type="entry name" value="Acyl_CoA_acyltransferase"/>
</dbReference>
<feature type="active site" description="Proton donor" evidence="1">
    <location>
        <position position="110"/>
    </location>
</feature>
<dbReference type="AlphaFoldDB" id="A0A843YQX1"/>
<evidence type="ECO:0000259" key="3">
    <source>
        <dbReference type="PROSITE" id="PS51186"/>
    </source>
</evidence>
<gene>
    <name evidence="1 4" type="primary">rimI</name>
    <name evidence="4" type="ORF">GEV47_12475</name>
</gene>
<dbReference type="Gene3D" id="3.40.630.30">
    <property type="match status" value="1"/>
</dbReference>
<dbReference type="SUPFAM" id="SSF55729">
    <property type="entry name" value="Acyl-CoA N-acyltransferases (Nat)"/>
    <property type="match status" value="1"/>
</dbReference>
<keyword evidence="5" id="KW-1185">Reference proteome</keyword>
<dbReference type="EC" id="2.3.1.266" evidence="1 2"/>
<dbReference type="HAMAP" id="MF_02210">
    <property type="entry name" value="RimI"/>
    <property type="match status" value="1"/>
</dbReference>
<name>A0A843YQX1_9BURK</name>
<proteinExistence type="inferred from homology"/>
<dbReference type="PANTHER" id="PTHR43617:SF35">
    <property type="entry name" value="[RIBOSOMAL PROTEIN BS18]-ALANINE N-ACETYLTRANSFERASE"/>
    <property type="match status" value="1"/>
</dbReference>
<comment type="function">
    <text evidence="1 2">Acetylates the N-terminal alanine of ribosomal protein bS18.</text>
</comment>
<evidence type="ECO:0000256" key="2">
    <source>
        <dbReference type="RuleBase" id="RU363094"/>
    </source>
</evidence>
<accession>A0A843YQX1</accession>
<feature type="binding site" evidence="1">
    <location>
        <position position="103"/>
    </location>
    <ligand>
        <name>acetyl-CoA</name>
        <dbReference type="ChEBI" id="CHEBI:57288"/>
    </ligand>
</feature>
<dbReference type="Pfam" id="PF00583">
    <property type="entry name" value="Acetyltransf_1"/>
    <property type="match status" value="1"/>
</dbReference>
<dbReference type="EMBL" id="WINI01000007">
    <property type="protein sequence ID" value="MQR01490.1"/>
    <property type="molecule type" value="Genomic_DNA"/>
</dbReference>
<feature type="domain" description="N-acetyltransferase" evidence="3">
    <location>
        <begin position="1"/>
        <end position="142"/>
    </location>
</feature>
<dbReference type="InterPro" id="IPR050276">
    <property type="entry name" value="MshD_Acetyltransferase"/>
</dbReference>
<dbReference type="OrthoDB" id="9796919at2"/>
<feature type="active site" description="Proton acceptor" evidence="1">
    <location>
        <position position="98"/>
    </location>
</feature>
<dbReference type="InterPro" id="IPR000182">
    <property type="entry name" value="GNAT_dom"/>
</dbReference>
<organism evidence="4 5">
    <name type="scientific">Glaciimonas soli</name>
    <dbReference type="NCBI Taxonomy" id="2590999"/>
    <lineage>
        <taxon>Bacteria</taxon>
        <taxon>Pseudomonadati</taxon>
        <taxon>Pseudomonadota</taxon>
        <taxon>Betaproteobacteria</taxon>
        <taxon>Burkholderiales</taxon>
        <taxon>Oxalobacteraceae</taxon>
        <taxon>Glaciimonas</taxon>
    </lineage>
</organism>
<comment type="subcellular location">
    <subcellularLocation>
        <location evidence="1 2">Cytoplasm</location>
    </subcellularLocation>
</comment>
<dbReference type="Proteomes" id="UP000451565">
    <property type="component" value="Unassembled WGS sequence"/>
</dbReference>
<reference evidence="4 5" key="1">
    <citation type="submission" date="2019-10" db="EMBL/GenBank/DDBJ databases">
        <title>Glaciimonas soli sp. nov., a psychrophilic bacterium isolated from the forest soil of a high elevation mountain in Taiwan.</title>
        <authorList>
            <person name="Wang L.-T."/>
            <person name="Shieh W.Y."/>
        </authorList>
    </citation>
    <scope>NUCLEOTIDE SEQUENCE [LARGE SCALE GENOMIC DNA]</scope>
    <source>
        <strain evidence="4 5">GS1</strain>
    </source>
</reference>
<dbReference type="InterPro" id="IPR006464">
    <property type="entry name" value="AcTrfase_RimI/Ard1"/>
</dbReference>
<dbReference type="NCBIfam" id="TIGR01575">
    <property type="entry name" value="rimI"/>
    <property type="match status" value="1"/>
</dbReference>
<dbReference type="InterPro" id="IPR043690">
    <property type="entry name" value="RimI"/>
</dbReference>
<comment type="catalytic activity">
    <reaction evidence="1 2">
        <text>N-terminal L-alanyl-[ribosomal protein bS18] + acetyl-CoA = N-terminal N(alpha)-acetyl-L-alanyl-[ribosomal protein bS18] + CoA + H(+)</text>
        <dbReference type="Rhea" id="RHEA:43756"/>
        <dbReference type="Rhea" id="RHEA-COMP:10676"/>
        <dbReference type="Rhea" id="RHEA-COMP:10677"/>
        <dbReference type="ChEBI" id="CHEBI:15378"/>
        <dbReference type="ChEBI" id="CHEBI:57287"/>
        <dbReference type="ChEBI" id="CHEBI:57288"/>
        <dbReference type="ChEBI" id="CHEBI:64718"/>
        <dbReference type="ChEBI" id="CHEBI:83683"/>
        <dbReference type="EC" id="2.3.1.266"/>
    </reaction>
</comment>
<comment type="similarity">
    <text evidence="1 2">Belongs to the acetyltransferase family. RimI subfamily.</text>
</comment>